<accession>V8P8E1</accession>
<gene>
    <name evidence="2" type="ORF">L345_04053</name>
</gene>
<feature type="non-terminal residue" evidence="2">
    <location>
        <position position="1"/>
    </location>
</feature>
<organism evidence="2 3">
    <name type="scientific">Ophiophagus hannah</name>
    <name type="common">King cobra</name>
    <name type="synonym">Naja hannah</name>
    <dbReference type="NCBI Taxonomy" id="8665"/>
    <lineage>
        <taxon>Eukaryota</taxon>
        <taxon>Metazoa</taxon>
        <taxon>Chordata</taxon>
        <taxon>Craniata</taxon>
        <taxon>Vertebrata</taxon>
        <taxon>Euteleostomi</taxon>
        <taxon>Lepidosauria</taxon>
        <taxon>Squamata</taxon>
        <taxon>Bifurcata</taxon>
        <taxon>Unidentata</taxon>
        <taxon>Episquamata</taxon>
        <taxon>Toxicofera</taxon>
        <taxon>Serpentes</taxon>
        <taxon>Colubroidea</taxon>
        <taxon>Elapidae</taxon>
        <taxon>Elapinae</taxon>
        <taxon>Ophiophagus</taxon>
    </lineage>
</organism>
<dbReference type="AlphaFoldDB" id="V8P8E1"/>
<dbReference type="EMBL" id="AZIM01000607">
    <property type="protein sequence ID" value="ETE70142.1"/>
    <property type="molecule type" value="Genomic_DNA"/>
</dbReference>
<reference evidence="2 3" key="1">
    <citation type="journal article" date="2013" name="Proc. Natl. Acad. Sci. U.S.A.">
        <title>The king cobra genome reveals dynamic gene evolution and adaptation in the snake venom system.</title>
        <authorList>
            <person name="Vonk F.J."/>
            <person name="Casewell N.R."/>
            <person name="Henkel C.V."/>
            <person name="Heimberg A.M."/>
            <person name="Jansen H.J."/>
            <person name="McCleary R.J."/>
            <person name="Kerkkamp H.M."/>
            <person name="Vos R.A."/>
            <person name="Guerreiro I."/>
            <person name="Calvete J.J."/>
            <person name="Wuster W."/>
            <person name="Woods A.E."/>
            <person name="Logan J.M."/>
            <person name="Harrison R.A."/>
            <person name="Castoe T.A."/>
            <person name="de Koning A.P."/>
            <person name="Pollock D.D."/>
            <person name="Yandell M."/>
            <person name="Calderon D."/>
            <person name="Renjifo C."/>
            <person name="Currier R.B."/>
            <person name="Salgado D."/>
            <person name="Pla D."/>
            <person name="Sanz L."/>
            <person name="Hyder A.S."/>
            <person name="Ribeiro J.M."/>
            <person name="Arntzen J.W."/>
            <person name="van den Thillart G.E."/>
            <person name="Boetzer M."/>
            <person name="Pirovano W."/>
            <person name="Dirks R.P."/>
            <person name="Spaink H.P."/>
            <person name="Duboule D."/>
            <person name="McGlinn E."/>
            <person name="Kini R.M."/>
            <person name="Richardson M.K."/>
        </authorList>
    </citation>
    <scope>NUCLEOTIDE SEQUENCE</scope>
    <source>
        <tissue evidence="2">Blood</tissue>
    </source>
</reference>
<feature type="compositionally biased region" description="Basic and acidic residues" evidence="1">
    <location>
        <begin position="24"/>
        <end position="38"/>
    </location>
</feature>
<evidence type="ECO:0000256" key="1">
    <source>
        <dbReference type="SAM" id="MobiDB-lite"/>
    </source>
</evidence>
<dbReference type="Proteomes" id="UP000018936">
    <property type="component" value="Unassembled WGS sequence"/>
</dbReference>
<sequence length="281" mass="31280">MFGHETFCCGPPAACGEVAESDSGEEHWPVRESGKDLEEGPPGSYVLTLEPPESDSSEAEEQGEPVPSALVHRAARRQEQLRQKGNLGCQEIQEILEPHVAQDYLGNLGCPLKHQIQESLKEKNKELFKIELLRFPKHDKTNGFGYLAVLLVQGYLVNPSAHLVQDLLDILGHRLFLGYLLHLQKPLRSWQQILESGEGLDEGSASDTEMGPGPSENYLLTLELPESDISEAEEQGELVPSAHLHRAARRQESPTPPEIPRDSPWSPEKGKTITRFLSQQF</sequence>
<evidence type="ECO:0000313" key="3">
    <source>
        <dbReference type="Proteomes" id="UP000018936"/>
    </source>
</evidence>
<feature type="region of interest" description="Disordered" evidence="1">
    <location>
        <begin position="12"/>
        <end position="67"/>
    </location>
</feature>
<evidence type="ECO:0000313" key="2">
    <source>
        <dbReference type="EMBL" id="ETE70142.1"/>
    </source>
</evidence>
<feature type="region of interest" description="Disordered" evidence="1">
    <location>
        <begin position="198"/>
        <end position="218"/>
    </location>
</feature>
<feature type="region of interest" description="Disordered" evidence="1">
    <location>
        <begin position="230"/>
        <end position="281"/>
    </location>
</feature>
<name>V8P8E1_OPHHA</name>
<feature type="compositionally biased region" description="Acidic residues" evidence="1">
    <location>
        <begin position="52"/>
        <end position="63"/>
    </location>
</feature>
<keyword evidence="3" id="KW-1185">Reference proteome</keyword>
<protein>
    <submittedName>
        <fullName evidence="2">Uncharacterized protein</fullName>
    </submittedName>
</protein>
<proteinExistence type="predicted"/>
<comment type="caution">
    <text evidence="2">The sequence shown here is derived from an EMBL/GenBank/DDBJ whole genome shotgun (WGS) entry which is preliminary data.</text>
</comment>